<dbReference type="Gene3D" id="3.40.50.150">
    <property type="entry name" value="Vaccinia Virus protein VP39"/>
    <property type="match status" value="1"/>
</dbReference>
<dbReference type="SUPFAM" id="SSF53335">
    <property type="entry name" value="S-adenosyl-L-methionine-dependent methyltransferases"/>
    <property type="match status" value="1"/>
</dbReference>
<dbReference type="PIRSF" id="PIRSF016958">
    <property type="entry name" value="DUF858_MeTrfase_lik"/>
    <property type="match status" value="1"/>
</dbReference>
<sequence length="284" mass="31107">MSPKRKRQPDYDPVLKDGILYWSNQPASEDGVLGGYGTGSLPRVETLGSRQFLLQLLPDLCTVPSALRPLDAPTPIRRTRALDVGAGIGRVTADTLLHLVDDVVLVEPTSDAQAVRPWKGIADKSKSVSFFRAPLQALDPAHPQTSAKPLGRVGYAPEPTDADNTRMDVEAESGFDVIWCQWCLMYMSDGDLVAFLKRAKKALRVRDGDGHGLKPAVIVVKENVASDLESGAPTVVWDEQDSSVTRSDLAWKDVFKRAGLRLVDEKVQDGLPEGLYVVKMYALR</sequence>
<evidence type="ECO:0000256" key="3">
    <source>
        <dbReference type="ARBA" id="ARBA00022679"/>
    </source>
</evidence>
<dbReference type="AlphaFoldDB" id="A0A4Y9ZFK4"/>
<organism evidence="12 13">
    <name type="scientific">Dentipellis fragilis</name>
    <dbReference type="NCBI Taxonomy" id="205917"/>
    <lineage>
        <taxon>Eukaryota</taxon>
        <taxon>Fungi</taxon>
        <taxon>Dikarya</taxon>
        <taxon>Basidiomycota</taxon>
        <taxon>Agaricomycotina</taxon>
        <taxon>Agaricomycetes</taxon>
        <taxon>Russulales</taxon>
        <taxon>Hericiaceae</taxon>
        <taxon>Dentipellis</taxon>
    </lineage>
</organism>
<dbReference type="Proteomes" id="UP000298327">
    <property type="component" value="Unassembled WGS sequence"/>
</dbReference>
<feature type="binding site" evidence="11">
    <location>
        <begin position="107"/>
        <end position="109"/>
    </location>
    <ligand>
        <name>S-adenosyl-L-methionine</name>
        <dbReference type="ChEBI" id="CHEBI:59789"/>
    </ligand>
</feature>
<comment type="catalytic activity">
    <reaction evidence="9">
        <text>N-terminal L-prolyl-L-prolyl-L-lysyl-[protein] + 2 S-adenosyl-L-methionine = N-terminal N,N-dimethyl-L-prolyl-L-prolyl-L-lysyl-[protein] + 2 S-adenosyl-L-homocysteine + 2 H(+)</text>
        <dbReference type="Rhea" id="RHEA:54736"/>
        <dbReference type="Rhea" id="RHEA-COMP:13787"/>
        <dbReference type="Rhea" id="RHEA-COMP:13974"/>
        <dbReference type="ChEBI" id="CHEBI:15378"/>
        <dbReference type="ChEBI" id="CHEBI:57856"/>
        <dbReference type="ChEBI" id="CHEBI:59789"/>
        <dbReference type="ChEBI" id="CHEBI:138059"/>
        <dbReference type="ChEBI" id="CHEBI:138318"/>
        <dbReference type="EC" id="2.1.1.244"/>
    </reaction>
</comment>
<feature type="binding site" evidence="11">
    <location>
        <position position="181"/>
    </location>
    <ligand>
        <name>S-adenosyl-L-methionine</name>
        <dbReference type="ChEBI" id="CHEBI:59789"/>
    </ligand>
</feature>
<evidence type="ECO:0000256" key="4">
    <source>
        <dbReference type="ARBA" id="ARBA00022691"/>
    </source>
</evidence>
<keyword evidence="2" id="KW-0489">Methyltransferase</keyword>
<feature type="binding site" evidence="11">
    <location>
        <position position="85"/>
    </location>
    <ligand>
        <name>S-adenosyl-L-methionine</name>
        <dbReference type="ChEBI" id="CHEBI:59789"/>
    </ligand>
</feature>
<proteinExistence type="inferred from homology"/>
<dbReference type="GO" id="GO:0005737">
    <property type="term" value="C:cytoplasm"/>
    <property type="evidence" value="ECO:0007669"/>
    <property type="project" value="TreeGrafter"/>
</dbReference>
<feature type="binding site" evidence="11">
    <location>
        <position position="90"/>
    </location>
    <ligand>
        <name>S-adenosyl-L-methionine</name>
        <dbReference type="ChEBI" id="CHEBI:59789"/>
    </ligand>
</feature>
<evidence type="ECO:0000256" key="10">
    <source>
        <dbReference type="ARBA" id="ARBA00048167"/>
    </source>
</evidence>
<dbReference type="GO" id="GO:0032259">
    <property type="term" value="P:methylation"/>
    <property type="evidence" value="ECO:0007669"/>
    <property type="project" value="UniProtKB-KW"/>
</dbReference>
<reference evidence="12 13" key="1">
    <citation type="submission" date="2019-02" db="EMBL/GenBank/DDBJ databases">
        <title>Genome sequencing of the rare red list fungi Dentipellis fragilis.</title>
        <authorList>
            <person name="Buettner E."/>
            <person name="Kellner H."/>
        </authorList>
    </citation>
    <scope>NUCLEOTIDE SEQUENCE [LARGE SCALE GENOMIC DNA]</scope>
    <source>
        <strain evidence="12 13">DSM 105465</strain>
    </source>
</reference>
<name>A0A4Y9ZFK4_9AGAM</name>
<dbReference type="PANTHER" id="PTHR12753:SF0">
    <property type="entry name" value="ALPHA N-TERMINAL PROTEIN METHYLTRANSFERASE 1"/>
    <property type="match status" value="1"/>
</dbReference>
<comment type="catalytic activity">
    <reaction evidence="8">
        <text>N-terminal L-seryl-L-prolyl-L-lysyl-[protein] + 3 S-adenosyl-L-methionine = N-terminal N,N,N-trimethyl-L-seryl-L-prolyl-L-lysyl-[protein] + 3 S-adenosyl-L-homocysteine + 3 H(+)</text>
        <dbReference type="Rhea" id="RHEA:54724"/>
        <dbReference type="Rhea" id="RHEA-COMP:13789"/>
        <dbReference type="Rhea" id="RHEA-COMP:13973"/>
        <dbReference type="ChEBI" id="CHEBI:15378"/>
        <dbReference type="ChEBI" id="CHEBI:57856"/>
        <dbReference type="ChEBI" id="CHEBI:59789"/>
        <dbReference type="ChEBI" id="CHEBI:138061"/>
        <dbReference type="ChEBI" id="CHEBI:138317"/>
        <dbReference type="EC" id="2.1.1.244"/>
    </reaction>
</comment>
<dbReference type="InterPro" id="IPR029063">
    <property type="entry name" value="SAM-dependent_MTases_sf"/>
</dbReference>
<keyword evidence="3" id="KW-0808">Transferase</keyword>
<dbReference type="EMBL" id="SEOQ01000008">
    <property type="protein sequence ID" value="TFY72663.1"/>
    <property type="molecule type" value="Genomic_DNA"/>
</dbReference>
<dbReference type="EC" id="2.1.1.244" evidence="5"/>
<evidence type="ECO:0000256" key="11">
    <source>
        <dbReference type="PIRSR" id="PIRSR016958-1"/>
    </source>
</evidence>
<keyword evidence="13" id="KW-1185">Reference proteome</keyword>
<evidence type="ECO:0000313" key="13">
    <source>
        <dbReference type="Proteomes" id="UP000298327"/>
    </source>
</evidence>
<dbReference type="Pfam" id="PF05891">
    <property type="entry name" value="Methyltransf_PK"/>
    <property type="match status" value="2"/>
</dbReference>
<comment type="catalytic activity">
    <reaction evidence="10">
        <text>N-terminal L-alanyl-L-prolyl-L-lysyl-[protein] + 3 S-adenosyl-L-methionine = N-terminal N,N,N-trimethyl-L-alanyl-L-prolyl-L-lysyl-[protein] + 3 S-adenosyl-L-homocysteine + 3 H(+)</text>
        <dbReference type="Rhea" id="RHEA:54712"/>
        <dbReference type="Rhea" id="RHEA-COMP:13785"/>
        <dbReference type="Rhea" id="RHEA-COMP:13971"/>
        <dbReference type="ChEBI" id="CHEBI:15378"/>
        <dbReference type="ChEBI" id="CHEBI:57856"/>
        <dbReference type="ChEBI" id="CHEBI:59789"/>
        <dbReference type="ChEBI" id="CHEBI:138057"/>
        <dbReference type="ChEBI" id="CHEBI:138315"/>
        <dbReference type="EC" id="2.1.1.244"/>
    </reaction>
</comment>
<evidence type="ECO:0000256" key="6">
    <source>
        <dbReference type="ARBA" id="ARBA00039449"/>
    </source>
</evidence>
<evidence type="ECO:0000313" key="12">
    <source>
        <dbReference type="EMBL" id="TFY72663.1"/>
    </source>
</evidence>
<dbReference type="STRING" id="205917.A0A4Y9ZFK4"/>
<protein>
    <recommendedName>
        <fullName evidence="6">Alpha N-terminal protein methyltransferase 1</fullName>
        <ecNumber evidence="5">2.1.1.244</ecNumber>
    </recommendedName>
    <alternativeName>
        <fullName evidence="7">X-Pro-Lys N-terminal protein methyltransferase 1</fullName>
    </alternativeName>
</protein>
<evidence type="ECO:0000256" key="9">
    <source>
        <dbReference type="ARBA" id="ARBA00047885"/>
    </source>
</evidence>
<dbReference type="InterPro" id="IPR008576">
    <property type="entry name" value="MeTrfase_NTM1"/>
</dbReference>
<comment type="caution">
    <text evidence="12">The sequence shown here is derived from an EMBL/GenBank/DDBJ whole genome shotgun (WGS) entry which is preliminary data.</text>
</comment>
<feature type="binding site" evidence="11">
    <location>
        <begin position="135"/>
        <end position="136"/>
    </location>
    <ligand>
        <name>S-adenosyl-L-methionine</name>
        <dbReference type="ChEBI" id="CHEBI:59789"/>
    </ligand>
</feature>
<evidence type="ECO:0000256" key="2">
    <source>
        <dbReference type="ARBA" id="ARBA00022603"/>
    </source>
</evidence>
<accession>A0A4Y9ZFK4</accession>
<evidence type="ECO:0000256" key="5">
    <source>
        <dbReference type="ARBA" id="ARBA00039112"/>
    </source>
</evidence>
<evidence type="ECO:0000256" key="8">
    <source>
        <dbReference type="ARBA" id="ARBA00047306"/>
    </source>
</evidence>
<dbReference type="PANTHER" id="PTHR12753">
    <property type="entry name" value="AD-003 - RELATED"/>
    <property type="match status" value="1"/>
</dbReference>
<keyword evidence="4 11" id="KW-0949">S-adenosyl-L-methionine</keyword>
<dbReference type="CDD" id="cd02440">
    <property type="entry name" value="AdoMet_MTases"/>
    <property type="match status" value="1"/>
</dbReference>
<evidence type="ECO:0000256" key="1">
    <source>
        <dbReference type="ARBA" id="ARBA00009059"/>
    </source>
</evidence>
<gene>
    <name evidence="12" type="ORF">EVG20_g328</name>
</gene>
<evidence type="ECO:0000256" key="7">
    <source>
        <dbReference type="ARBA" id="ARBA00043129"/>
    </source>
</evidence>
<comment type="similarity">
    <text evidence="1">Belongs to the methyltransferase superfamily. NTM1 family.</text>
</comment>
<dbReference type="GO" id="GO:0071885">
    <property type="term" value="F:N-terminal protein N-methyltransferase activity"/>
    <property type="evidence" value="ECO:0007669"/>
    <property type="project" value="UniProtKB-EC"/>
</dbReference>
<dbReference type="OrthoDB" id="1298661at2759"/>